<feature type="signal peptide" evidence="1">
    <location>
        <begin position="1"/>
        <end position="23"/>
    </location>
</feature>
<proteinExistence type="predicted"/>
<dbReference type="AlphaFoldDB" id="A0A1S3C0K2"/>
<dbReference type="InParanoid" id="A0A1S3C0K2"/>
<sequence length="227" mass="25409">MAYSKKIIFFLFSSLLLLHVVSSVEFTVVNKAVGTPGGVRFDNEIGVDCSKQIMVASTDFIWKIFQQSSIADRKNVHRVSLFIVTDYDGVAFASNNEIHVSASYIANYGGDVKREITGVLYHEMTHIWQWNGIPNAPGGLIEGIADYIRLKSGYIPNHWVGPGGGSSWDQGYDVTARFLDYLEGLSSGFVAELNWRLKYGYSANYFVQLLEKPVDQLWADYKAAYGH</sequence>
<evidence type="ECO:0000313" key="3">
    <source>
        <dbReference type="RefSeq" id="XP_008454989.2"/>
    </source>
</evidence>
<dbReference type="Pfam" id="PF04450">
    <property type="entry name" value="BSP"/>
    <property type="match status" value="1"/>
</dbReference>
<reference evidence="2" key="1">
    <citation type="submission" date="2025-05" db="UniProtKB">
        <authorList>
            <consortium name="RefSeq"/>
        </authorList>
    </citation>
    <scope>NUCLEOTIDE SEQUENCE [LARGE SCALE GENOMIC DNA]</scope>
</reference>
<dbReference type="KEGG" id="cmo:103495269"/>
<dbReference type="Gramene" id="MELO3C018483.2.1">
    <property type="protein sequence ID" value="MELO3C018483.2.1"/>
    <property type="gene ID" value="MELO3C018483.2"/>
</dbReference>
<evidence type="ECO:0000313" key="2">
    <source>
        <dbReference type="Proteomes" id="UP001652600"/>
    </source>
</evidence>
<dbReference type="RefSeq" id="XP_008454989.2">
    <property type="nucleotide sequence ID" value="XM_008456767.3"/>
</dbReference>
<dbReference type="Proteomes" id="UP001652600">
    <property type="component" value="Chromosome 1"/>
</dbReference>
<keyword evidence="2" id="KW-1185">Reference proteome</keyword>
<evidence type="ECO:0000256" key="1">
    <source>
        <dbReference type="SAM" id="SignalP"/>
    </source>
</evidence>
<accession>A0A1S3C0K2</accession>
<dbReference type="GeneID" id="103495269"/>
<keyword evidence="1" id="KW-0732">Signal</keyword>
<dbReference type="PANTHER" id="PTHR33321">
    <property type="match status" value="1"/>
</dbReference>
<name>A0A1S3C0K2_CUCME</name>
<dbReference type="PANTHER" id="PTHR33321:SF12">
    <property type="entry name" value="PLANT BASIC SECRETORY PROTEIN (BSP) FAMILY PROTEIN"/>
    <property type="match status" value="1"/>
</dbReference>
<organism evidence="2 3">
    <name type="scientific">Cucumis melo</name>
    <name type="common">Muskmelon</name>
    <dbReference type="NCBI Taxonomy" id="3656"/>
    <lineage>
        <taxon>Eukaryota</taxon>
        <taxon>Viridiplantae</taxon>
        <taxon>Streptophyta</taxon>
        <taxon>Embryophyta</taxon>
        <taxon>Tracheophyta</taxon>
        <taxon>Spermatophyta</taxon>
        <taxon>Magnoliopsida</taxon>
        <taxon>eudicotyledons</taxon>
        <taxon>Gunneridae</taxon>
        <taxon>Pentapetalae</taxon>
        <taxon>rosids</taxon>
        <taxon>fabids</taxon>
        <taxon>Cucurbitales</taxon>
        <taxon>Cucurbitaceae</taxon>
        <taxon>Benincaseae</taxon>
        <taxon>Cucumis</taxon>
    </lineage>
</organism>
<gene>
    <name evidence="3" type="primary">LOC103495269</name>
</gene>
<protein>
    <submittedName>
        <fullName evidence="3">Uncharacterized protein LOC103495269</fullName>
    </submittedName>
</protein>
<reference evidence="3" key="2">
    <citation type="submission" date="2025-08" db="UniProtKB">
        <authorList>
            <consortium name="RefSeq"/>
        </authorList>
    </citation>
    <scope>IDENTIFICATION</scope>
    <source>
        <tissue evidence="3">Stem</tissue>
    </source>
</reference>
<dbReference type="InterPro" id="IPR007541">
    <property type="entry name" value="Uncharacterised_BSP"/>
</dbReference>
<dbReference type="eggNOG" id="ENOG502QURC">
    <property type="taxonomic scope" value="Eukaryota"/>
</dbReference>
<feature type="chain" id="PRO_5044565443" evidence="1">
    <location>
        <begin position="24"/>
        <end position="227"/>
    </location>
</feature>